<dbReference type="RefSeq" id="WP_034528240.1">
    <property type="nucleotide sequence ID" value="NZ_JGZP01000012.1"/>
</dbReference>
<accession>A0A087DPL7</accession>
<keyword evidence="4" id="KW-0812">Transmembrane</keyword>
<keyword evidence="2" id="KW-0175">Coiled coil</keyword>
<proteinExistence type="inferred from homology"/>
<dbReference type="EMBL" id="JGZP01000012">
    <property type="protein sequence ID" value="KFI97467.1"/>
    <property type="molecule type" value="Genomic_DNA"/>
</dbReference>
<dbReference type="InterPro" id="IPR010273">
    <property type="entry name" value="DUF881"/>
</dbReference>
<evidence type="ECO:0000313" key="6">
    <source>
        <dbReference type="Proteomes" id="UP000029004"/>
    </source>
</evidence>
<dbReference type="Gene3D" id="3.30.70.1880">
    <property type="entry name" value="Protein of unknown function DUF881"/>
    <property type="match status" value="1"/>
</dbReference>
<dbReference type="GO" id="GO:0005886">
    <property type="term" value="C:plasma membrane"/>
    <property type="evidence" value="ECO:0007669"/>
    <property type="project" value="TreeGrafter"/>
</dbReference>
<feature type="transmembrane region" description="Helical" evidence="4">
    <location>
        <begin position="94"/>
        <end position="115"/>
    </location>
</feature>
<dbReference type="eggNOG" id="COG3879">
    <property type="taxonomic scope" value="Bacteria"/>
</dbReference>
<reference evidence="5 6" key="1">
    <citation type="submission" date="2014-03" db="EMBL/GenBank/DDBJ databases">
        <title>Genomics of Bifidobacteria.</title>
        <authorList>
            <person name="Ventura M."/>
            <person name="Milani C."/>
            <person name="Lugli G.A."/>
        </authorList>
    </citation>
    <scope>NUCLEOTIDE SEQUENCE [LARGE SCALE GENOMIC DNA]</scope>
    <source>
        <strain evidence="5 6">DSM 23968</strain>
    </source>
</reference>
<sequence length="329" mass="35385">MSADEPMPASYPAGEEPTAEGTRRRRSAFSRAYGGLLSHHTARSSTPLSERERRRRIRQDDSLRLIDDLTNRPLDPIYLDASLSVHRESKAMMWATRVVCFIVCIGVGFLGSLFVQQLHSDPRKAVRASLAAELESSQKNVDKLTGEVNTLRGKIENQSKRLDVAGASETVRDDEMASGQVKVTGEGVTLTVSNPIAASNGSTNGATPRESAGGHLRVVTDSDLQQLVSLLWQSGAEAIAVNGHRLGIQTSIRTAGGTILIGLDAVDSPYRIEAIGDGTALSQIANPDRLGTLYDAYKDAGITLQMKRSKSITLEAAVVGDISYARKAK</sequence>
<organism evidence="5 6">
    <name type="scientific">Bifidobacterium stellenboschense</name>
    <dbReference type="NCBI Taxonomy" id="762211"/>
    <lineage>
        <taxon>Bacteria</taxon>
        <taxon>Bacillati</taxon>
        <taxon>Actinomycetota</taxon>
        <taxon>Actinomycetes</taxon>
        <taxon>Bifidobacteriales</taxon>
        <taxon>Bifidobacteriaceae</taxon>
        <taxon>Bifidobacterium</taxon>
    </lineage>
</organism>
<dbReference type="Proteomes" id="UP000029004">
    <property type="component" value="Unassembled WGS sequence"/>
</dbReference>
<keyword evidence="4" id="KW-1133">Transmembrane helix</keyword>
<feature type="coiled-coil region" evidence="2">
    <location>
        <begin position="127"/>
        <end position="161"/>
    </location>
</feature>
<evidence type="ECO:0000313" key="5">
    <source>
        <dbReference type="EMBL" id="KFI97467.1"/>
    </source>
</evidence>
<feature type="region of interest" description="Disordered" evidence="3">
    <location>
        <begin position="1"/>
        <end position="55"/>
    </location>
</feature>
<dbReference type="OrthoDB" id="3218134at2"/>
<evidence type="ECO:0000256" key="3">
    <source>
        <dbReference type="SAM" id="MobiDB-lite"/>
    </source>
</evidence>
<evidence type="ECO:0008006" key="7">
    <source>
        <dbReference type="Google" id="ProtNLM"/>
    </source>
</evidence>
<name>A0A087DPL7_9BIFI</name>
<keyword evidence="6" id="KW-1185">Reference proteome</keyword>
<dbReference type="STRING" id="762211.BSTEL_0188"/>
<evidence type="ECO:0000256" key="1">
    <source>
        <dbReference type="ARBA" id="ARBA00009108"/>
    </source>
</evidence>
<gene>
    <name evidence="5" type="ORF">BSTEL_0188</name>
</gene>
<protein>
    <recommendedName>
        <fullName evidence="7">DUF881 domain-containing protein</fullName>
    </recommendedName>
</protein>
<dbReference type="PANTHER" id="PTHR37313:SF1">
    <property type="entry name" value="UPF0749 PROTEIN RV1823"/>
    <property type="match status" value="1"/>
</dbReference>
<comment type="caution">
    <text evidence="5">The sequence shown here is derived from an EMBL/GenBank/DDBJ whole genome shotgun (WGS) entry which is preliminary data.</text>
</comment>
<dbReference type="Pfam" id="PF05949">
    <property type="entry name" value="DUF881"/>
    <property type="match status" value="1"/>
</dbReference>
<dbReference type="PANTHER" id="PTHR37313">
    <property type="entry name" value="UPF0749 PROTEIN RV1825"/>
    <property type="match status" value="1"/>
</dbReference>
<comment type="similarity">
    <text evidence="1">Belongs to the UPF0749 family.</text>
</comment>
<evidence type="ECO:0000256" key="2">
    <source>
        <dbReference type="SAM" id="Coils"/>
    </source>
</evidence>
<keyword evidence="4" id="KW-0472">Membrane</keyword>
<evidence type="ECO:0000256" key="4">
    <source>
        <dbReference type="SAM" id="Phobius"/>
    </source>
</evidence>
<dbReference type="AlphaFoldDB" id="A0A087DPL7"/>